<proteinExistence type="predicted"/>
<evidence type="ECO:0008006" key="3">
    <source>
        <dbReference type="Google" id="ProtNLM"/>
    </source>
</evidence>
<evidence type="ECO:0000313" key="1">
    <source>
        <dbReference type="EMBL" id="KAA8998831.1"/>
    </source>
</evidence>
<dbReference type="RefSeq" id="WP_150459361.1">
    <property type="nucleotide sequence ID" value="NZ_VYKK01000026.1"/>
</dbReference>
<reference evidence="1 2" key="1">
    <citation type="submission" date="2019-09" db="EMBL/GenBank/DDBJ databases">
        <title>Bacillus ochoae sp. nov., Paenibacillus whitsoniae sp. nov., Paenibacillus spiritus sp. nov. Isolated from the Mars Exploration Rover during spacecraft assembly.</title>
        <authorList>
            <person name="Seuylemezian A."/>
            <person name="Vaishampayan P."/>
        </authorList>
    </citation>
    <scope>NUCLEOTIDE SEQUENCE [LARGE SCALE GENOMIC DNA]</scope>
    <source>
        <strain evidence="1 2">MER_111</strain>
    </source>
</reference>
<evidence type="ECO:0000313" key="2">
    <source>
        <dbReference type="Proteomes" id="UP000367750"/>
    </source>
</evidence>
<dbReference type="OrthoDB" id="2973135at2"/>
<protein>
    <recommendedName>
        <fullName evidence="3">Apea-like HEPN domain-containing protein</fullName>
    </recommendedName>
</protein>
<dbReference type="EMBL" id="VYKK01000026">
    <property type="protein sequence ID" value="KAA8998831.1"/>
    <property type="molecule type" value="Genomic_DNA"/>
</dbReference>
<keyword evidence="2" id="KW-1185">Reference proteome</keyword>
<dbReference type="Proteomes" id="UP000367750">
    <property type="component" value="Unassembled WGS sequence"/>
</dbReference>
<name>A0A5J5FZU7_9BACL</name>
<comment type="caution">
    <text evidence="1">The sequence shown here is derived from an EMBL/GenBank/DDBJ whole genome shotgun (WGS) entry which is preliminary data.</text>
</comment>
<gene>
    <name evidence="1" type="ORF">F4V43_16525</name>
</gene>
<dbReference type="AlphaFoldDB" id="A0A5J5FZU7"/>
<organism evidence="1 2">
    <name type="scientific">Paenibacillus spiritus</name>
    <dbReference type="NCBI Taxonomy" id="2496557"/>
    <lineage>
        <taxon>Bacteria</taxon>
        <taxon>Bacillati</taxon>
        <taxon>Bacillota</taxon>
        <taxon>Bacilli</taxon>
        <taxon>Bacillales</taxon>
        <taxon>Paenibacillaceae</taxon>
        <taxon>Paenibacillus</taxon>
    </lineage>
</organism>
<accession>A0A5J5FZU7</accession>
<sequence length="351" mass="41549">MIILNFYGNIEPTIISKKLGIGISNPPSDWVNGLQDDMLEEILVLEHKLKVWEKEEVIDTQLSNYDLTELIKKTKWKIPLEGYNTDLEIIARNLIAIDVLDFENSYLQLKNDTMDSPTCEVSFPRKFLNFCNMIQYSTKGKDVLNNRIPFSTFSSDEFNEKPRILNFFQAMLNSQLDFENYNNQCLSSLVKVGVLVDDFLQREEDFWILDYIINSMYHDREYNAYHVFKVMSLIEMLIINPSGNGRTFGELERKLPLFLKESRIGTTKKATFAQIMRQLRNKIAHGDYRAIQQLLKRYRDEFMINYQYDEFEYSIENWTYLNICCRLDEVLNEIVWELITNKNQLRALQYA</sequence>